<evidence type="ECO:0000256" key="1">
    <source>
        <dbReference type="ARBA" id="ARBA00001927"/>
    </source>
</evidence>
<dbReference type="Gene3D" id="3.30.70.20">
    <property type="match status" value="1"/>
</dbReference>
<evidence type="ECO:0000256" key="4">
    <source>
        <dbReference type="ARBA" id="ARBA00022982"/>
    </source>
</evidence>
<proteinExistence type="predicted"/>
<name>A0ABW6L1C7_9ACTN</name>
<sequence length="70" mass="7945">MTRTRSLRIDRITCTGQGLCAELLPELIDLDEWGYPVLKDRAVPDHLRTHARRAVAACPRLALHTDRGRP</sequence>
<evidence type="ECO:0000256" key="5">
    <source>
        <dbReference type="ARBA" id="ARBA00023004"/>
    </source>
</evidence>
<keyword evidence="3" id="KW-0479">Metal-binding</keyword>
<dbReference type="PANTHER" id="PTHR36923:SF3">
    <property type="entry name" value="FERREDOXIN"/>
    <property type="match status" value="1"/>
</dbReference>
<comment type="cofactor">
    <cofactor evidence="1">
        <name>[3Fe-4S] cluster</name>
        <dbReference type="ChEBI" id="CHEBI:21137"/>
    </cofactor>
</comment>
<dbReference type="InterPro" id="IPR051269">
    <property type="entry name" value="Fe-S_cluster_ET"/>
</dbReference>
<organism evidence="8 9">
    <name type="scientific">Streptomyces kebangsaanensis</name>
    <dbReference type="NCBI Taxonomy" id="864058"/>
    <lineage>
        <taxon>Bacteria</taxon>
        <taxon>Bacillati</taxon>
        <taxon>Actinomycetota</taxon>
        <taxon>Actinomycetes</taxon>
        <taxon>Kitasatosporales</taxon>
        <taxon>Streptomycetaceae</taxon>
        <taxon>Streptomyces</taxon>
    </lineage>
</organism>
<accession>A0ABW6L1C7</accession>
<keyword evidence="7" id="KW-0003">3Fe-4S</keyword>
<keyword evidence="2" id="KW-0813">Transport</keyword>
<dbReference type="Pfam" id="PF13459">
    <property type="entry name" value="Fer4_15"/>
    <property type="match status" value="1"/>
</dbReference>
<gene>
    <name evidence="8" type="ORF">ACFYNZ_23890</name>
</gene>
<keyword evidence="9" id="KW-1185">Reference proteome</keyword>
<keyword evidence="4" id="KW-0249">Electron transport</keyword>
<keyword evidence="5" id="KW-0408">Iron</keyword>
<evidence type="ECO:0000313" key="9">
    <source>
        <dbReference type="Proteomes" id="UP001601197"/>
    </source>
</evidence>
<dbReference type="RefSeq" id="WP_388350065.1">
    <property type="nucleotide sequence ID" value="NZ_JBIAFJ010000023.1"/>
</dbReference>
<reference evidence="8 9" key="1">
    <citation type="submission" date="2024-10" db="EMBL/GenBank/DDBJ databases">
        <title>The Natural Products Discovery Center: Release of the First 8490 Sequenced Strains for Exploring Actinobacteria Biosynthetic Diversity.</title>
        <authorList>
            <person name="Kalkreuter E."/>
            <person name="Kautsar S.A."/>
            <person name="Yang D."/>
            <person name="Bader C.D."/>
            <person name="Teijaro C.N."/>
            <person name="Fluegel L."/>
            <person name="Davis C.M."/>
            <person name="Simpson J.R."/>
            <person name="Lauterbach L."/>
            <person name="Steele A.D."/>
            <person name="Gui C."/>
            <person name="Meng S."/>
            <person name="Li G."/>
            <person name="Viehrig K."/>
            <person name="Ye F."/>
            <person name="Su P."/>
            <person name="Kiefer A.F."/>
            <person name="Nichols A."/>
            <person name="Cepeda A.J."/>
            <person name="Yan W."/>
            <person name="Fan B."/>
            <person name="Jiang Y."/>
            <person name="Adhikari A."/>
            <person name="Zheng C.-J."/>
            <person name="Schuster L."/>
            <person name="Cowan T.M."/>
            <person name="Smanski M.J."/>
            <person name="Chevrette M.G."/>
            <person name="De Carvalho L.P.S."/>
            <person name="Shen B."/>
        </authorList>
    </citation>
    <scope>NUCLEOTIDE SEQUENCE [LARGE SCALE GENOMIC DNA]</scope>
    <source>
        <strain evidence="8 9">NPDC007147</strain>
    </source>
</reference>
<dbReference type="EMBL" id="JBIAFJ010000023">
    <property type="protein sequence ID" value="MFE9172482.1"/>
    <property type="molecule type" value="Genomic_DNA"/>
</dbReference>
<comment type="caution">
    <text evidence="8">The sequence shown here is derived from an EMBL/GenBank/DDBJ whole genome shotgun (WGS) entry which is preliminary data.</text>
</comment>
<evidence type="ECO:0000313" key="8">
    <source>
        <dbReference type="EMBL" id="MFE9172482.1"/>
    </source>
</evidence>
<dbReference type="Proteomes" id="UP001601197">
    <property type="component" value="Unassembled WGS sequence"/>
</dbReference>
<evidence type="ECO:0000256" key="2">
    <source>
        <dbReference type="ARBA" id="ARBA00022448"/>
    </source>
</evidence>
<dbReference type="PANTHER" id="PTHR36923">
    <property type="entry name" value="FERREDOXIN"/>
    <property type="match status" value="1"/>
</dbReference>
<dbReference type="SUPFAM" id="SSF54862">
    <property type="entry name" value="4Fe-4S ferredoxins"/>
    <property type="match status" value="1"/>
</dbReference>
<evidence type="ECO:0000256" key="7">
    <source>
        <dbReference type="ARBA" id="ARBA00023291"/>
    </source>
</evidence>
<evidence type="ECO:0000256" key="3">
    <source>
        <dbReference type="ARBA" id="ARBA00022723"/>
    </source>
</evidence>
<keyword evidence="6" id="KW-0411">Iron-sulfur</keyword>
<protein>
    <submittedName>
        <fullName evidence="8">Ferredoxin</fullName>
    </submittedName>
</protein>
<evidence type="ECO:0000256" key="6">
    <source>
        <dbReference type="ARBA" id="ARBA00023014"/>
    </source>
</evidence>